<organism evidence="1 2">
    <name type="scientific">Methylobacterium pseudosasicola</name>
    <dbReference type="NCBI Taxonomy" id="582667"/>
    <lineage>
        <taxon>Bacteria</taxon>
        <taxon>Pseudomonadati</taxon>
        <taxon>Pseudomonadota</taxon>
        <taxon>Alphaproteobacteria</taxon>
        <taxon>Hyphomicrobiales</taxon>
        <taxon>Methylobacteriaceae</taxon>
        <taxon>Methylobacterium</taxon>
    </lineage>
</organism>
<evidence type="ECO:0000313" key="2">
    <source>
        <dbReference type="Proteomes" id="UP000199048"/>
    </source>
</evidence>
<dbReference type="EMBL" id="FOTK01000019">
    <property type="protein sequence ID" value="SFM09662.1"/>
    <property type="molecule type" value="Genomic_DNA"/>
</dbReference>
<accession>A0A1I4N262</accession>
<keyword evidence="2" id="KW-1185">Reference proteome</keyword>
<reference evidence="2" key="1">
    <citation type="submission" date="2016-10" db="EMBL/GenBank/DDBJ databases">
        <authorList>
            <person name="Varghese N."/>
            <person name="Submissions S."/>
        </authorList>
    </citation>
    <scope>NUCLEOTIDE SEQUENCE [LARGE SCALE GENOMIC DNA]</scope>
    <source>
        <strain evidence="2">BL36</strain>
    </source>
</reference>
<dbReference type="STRING" id="582667.SAMN05192568_101940"/>
<sequence>MKPQNLMYIVDEIEAAPGEVASDRRLSRLPSLIPNSQS</sequence>
<gene>
    <name evidence="1" type="ORF">SAMN05192568_101940</name>
</gene>
<name>A0A1I4N262_9HYPH</name>
<dbReference type="AlphaFoldDB" id="A0A1I4N262"/>
<dbReference type="Proteomes" id="UP000199048">
    <property type="component" value="Unassembled WGS sequence"/>
</dbReference>
<proteinExistence type="predicted"/>
<protein>
    <submittedName>
        <fullName evidence="1">Uncharacterized protein</fullName>
    </submittedName>
</protein>
<evidence type="ECO:0000313" key="1">
    <source>
        <dbReference type="EMBL" id="SFM09662.1"/>
    </source>
</evidence>